<protein>
    <submittedName>
        <fullName evidence="2">Uncharacterized protein</fullName>
    </submittedName>
</protein>
<proteinExistence type="predicted"/>
<accession>A0AAV3ZUJ3</accession>
<reference evidence="2 3" key="1">
    <citation type="journal article" date="2021" name="Elife">
        <title>Chloroplast acquisition without the gene transfer in kleptoplastic sea slugs, Plakobranchus ocellatus.</title>
        <authorList>
            <person name="Maeda T."/>
            <person name="Takahashi S."/>
            <person name="Yoshida T."/>
            <person name="Shimamura S."/>
            <person name="Takaki Y."/>
            <person name="Nagai Y."/>
            <person name="Toyoda A."/>
            <person name="Suzuki Y."/>
            <person name="Arimoto A."/>
            <person name="Ishii H."/>
            <person name="Satoh N."/>
            <person name="Nishiyama T."/>
            <person name="Hasebe M."/>
            <person name="Maruyama T."/>
            <person name="Minagawa J."/>
            <person name="Obokata J."/>
            <person name="Shigenobu S."/>
        </authorList>
    </citation>
    <scope>NUCLEOTIDE SEQUENCE [LARGE SCALE GENOMIC DNA]</scope>
</reference>
<comment type="caution">
    <text evidence="2">The sequence shown here is derived from an EMBL/GenBank/DDBJ whole genome shotgun (WGS) entry which is preliminary data.</text>
</comment>
<sequence length="92" mass="10109">MTLTPDCRARNILESVWREPRPCQSYSSQSGGRQTDSKVALAAARQIPSVFGGHHRDSRVFLAAAMLTLESFWGRVVLACYTGARKPSGGRQ</sequence>
<dbReference type="AlphaFoldDB" id="A0AAV3ZUJ3"/>
<name>A0AAV3ZUJ3_9GAST</name>
<gene>
    <name evidence="2" type="ORF">PoB_002612100</name>
</gene>
<evidence type="ECO:0000313" key="3">
    <source>
        <dbReference type="Proteomes" id="UP000735302"/>
    </source>
</evidence>
<evidence type="ECO:0000256" key="1">
    <source>
        <dbReference type="SAM" id="MobiDB-lite"/>
    </source>
</evidence>
<dbReference type="EMBL" id="BLXT01003003">
    <property type="protein sequence ID" value="GFN99615.1"/>
    <property type="molecule type" value="Genomic_DNA"/>
</dbReference>
<dbReference type="Proteomes" id="UP000735302">
    <property type="component" value="Unassembled WGS sequence"/>
</dbReference>
<evidence type="ECO:0000313" key="2">
    <source>
        <dbReference type="EMBL" id="GFN99615.1"/>
    </source>
</evidence>
<keyword evidence="3" id="KW-1185">Reference proteome</keyword>
<feature type="region of interest" description="Disordered" evidence="1">
    <location>
        <begin position="20"/>
        <end position="39"/>
    </location>
</feature>
<organism evidence="2 3">
    <name type="scientific">Plakobranchus ocellatus</name>
    <dbReference type="NCBI Taxonomy" id="259542"/>
    <lineage>
        <taxon>Eukaryota</taxon>
        <taxon>Metazoa</taxon>
        <taxon>Spiralia</taxon>
        <taxon>Lophotrochozoa</taxon>
        <taxon>Mollusca</taxon>
        <taxon>Gastropoda</taxon>
        <taxon>Heterobranchia</taxon>
        <taxon>Euthyneura</taxon>
        <taxon>Panpulmonata</taxon>
        <taxon>Sacoglossa</taxon>
        <taxon>Placobranchoidea</taxon>
        <taxon>Plakobranchidae</taxon>
        <taxon>Plakobranchus</taxon>
    </lineage>
</organism>
<feature type="compositionally biased region" description="Polar residues" evidence="1">
    <location>
        <begin position="24"/>
        <end position="34"/>
    </location>
</feature>